<dbReference type="InterPro" id="IPR017850">
    <property type="entry name" value="Alkaline_phosphatase_core_sf"/>
</dbReference>
<evidence type="ECO:0000313" key="1">
    <source>
        <dbReference type="EMBL" id="KAK3781746.1"/>
    </source>
</evidence>
<dbReference type="PANTHER" id="PTHR10974">
    <property type="entry name" value="FI08016P-RELATED"/>
    <property type="match status" value="1"/>
</dbReference>
<dbReference type="AlphaFoldDB" id="A0AAE1A6V5"/>
<reference evidence="1" key="1">
    <citation type="journal article" date="2023" name="G3 (Bethesda)">
        <title>A reference genome for the long-term kleptoplast-retaining sea slug Elysia crispata morphotype clarki.</title>
        <authorList>
            <person name="Eastman K.E."/>
            <person name="Pendleton A.L."/>
            <person name="Shaikh M.A."/>
            <person name="Suttiyut T."/>
            <person name="Ogas R."/>
            <person name="Tomko P."/>
            <person name="Gavelis G."/>
            <person name="Widhalm J.R."/>
            <person name="Wisecaver J.H."/>
        </authorList>
    </citation>
    <scope>NUCLEOTIDE SEQUENCE</scope>
    <source>
        <strain evidence="1">ECLA1</strain>
    </source>
</reference>
<dbReference type="FunFam" id="3.40.720.10:FF:000017">
    <property type="entry name" value="Predicted protein"/>
    <property type="match status" value="1"/>
</dbReference>
<dbReference type="CDD" id="cd16021">
    <property type="entry name" value="ALP_like"/>
    <property type="match status" value="1"/>
</dbReference>
<accession>A0AAE1A6V5</accession>
<comment type="caution">
    <text evidence="1">The sequence shown here is derived from an EMBL/GenBank/DDBJ whole genome shotgun (WGS) entry which is preliminary data.</text>
</comment>
<dbReference type="Pfam" id="PF02995">
    <property type="entry name" value="DUF229"/>
    <property type="match status" value="1"/>
</dbReference>
<gene>
    <name evidence="1" type="ORF">RRG08_037149</name>
</gene>
<dbReference type="InterPro" id="IPR004245">
    <property type="entry name" value="DUF229"/>
</dbReference>
<dbReference type="SUPFAM" id="SSF53649">
    <property type="entry name" value="Alkaline phosphatase-like"/>
    <property type="match status" value="1"/>
</dbReference>
<dbReference type="GO" id="GO:0005615">
    <property type="term" value="C:extracellular space"/>
    <property type="evidence" value="ECO:0007669"/>
    <property type="project" value="TreeGrafter"/>
</dbReference>
<sequence length="645" mass="74330">MNPKRSLKRAALMLFSFFTVLALYLGTKSLSLTYSYSDFQYDFTTAELRPLDKECIFPEVNPFDPYILDIAGLKKGTLTCDGHFLPEITYIDGLSIRINASRAQIPSKLVICKYRNITRVPYKDNGFSFSQWSESFTESINITEEHEFIHVKCNDRQVTDYTLSNSFYSLVPKRAHLNALYKALLYKRRVEFKPKETLNIVAVALDGLPRHQMVRSMPKTYKLLTQEFKSFDFTMHGQTGDNTFPNMLSLLSANSYEEIKKWWSAKIPQDVFNLIWHDFENAGYRTLFTEDNPTKGGFYWTGNQFLYPQTSYWNRPLELAMEKEKDFLWKEGWCIGSRSIVEYHLDYLTRFLDTFPADPVACMTIISEITHLNIANAALVDDHIFNFYKILETKGHLNNSLVVFFSDHGSRWGKIRETHNGVVESRNPFLILTFPLWFLKKYPQIARNLETNTRRLTTHFDTRLTLLDILYFKAQEPTPPFKGKHGRCLFQEIPKNRTCADASIPEEHCLCGLKVEKYLNLTSPEVSILAKALLSAVKQKSDPENCEEYSLGKVLHVGVLDLPNISNKKSRISLTYSVRLSVEPGGAIFESTITMNPKTNETAIRGGIIRLNMYRGEVECQPSPSQQMYCYCKGNDENKQSVIAR</sequence>
<evidence type="ECO:0000313" key="2">
    <source>
        <dbReference type="Proteomes" id="UP001283361"/>
    </source>
</evidence>
<protein>
    <submittedName>
        <fullName evidence="1">Uncharacterized protein</fullName>
    </submittedName>
</protein>
<dbReference type="Gene3D" id="3.40.720.10">
    <property type="entry name" value="Alkaline Phosphatase, subunit A"/>
    <property type="match status" value="1"/>
</dbReference>
<dbReference type="Proteomes" id="UP001283361">
    <property type="component" value="Unassembled WGS sequence"/>
</dbReference>
<proteinExistence type="predicted"/>
<name>A0AAE1A6V5_9GAST</name>
<keyword evidence="2" id="KW-1185">Reference proteome</keyword>
<dbReference type="EMBL" id="JAWDGP010002602">
    <property type="protein sequence ID" value="KAK3781746.1"/>
    <property type="molecule type" value="Genomic_DNA"/>
</dbReference>
<organism evidence="1 2">
    <name type="scientific">Elysia crispata</name>
    <name type="common">lettuce slug</name>
    <dbReference type="NCBI Taxonomy" id="231223"/>
    <lineage>
        <taxon>Eukaryota</taxon>
        <taxon>Metazoa</taxon>
        <taxon>Spiralia</taxon>
        <taxon>Lophotrochozoa</taxon>
        <taxon>Mollusca</taxon>
        <taxon>Gastropoda</taxon>
        <taxon>Heterobranchia</taxon>
        <taxon>Euthyneura</taxon>
        <taxon>Panpulmonata</taxon>
        <taxon>Sacoglossa</taxon>
        <taxon>Placobranchoidea</taxon>
        <taxon>Plakobranchidae</taxon>
        <taxon>Elysia</taxon>
    </lineage>
</organism>
<dbReference type="PANTHER" id="PTHR10974:SF1">
    <property type="entry name" value="FI08016P-RELATED"/>
    <property type="match status" value="1"/>
</dbReference>